<proteinExistence type="predicted"/>
<dbReference type="RefSeq" id="WP_344997286.1">
    <property type="nucleotide sequence ID" value="NZ_BAAAXV010000009.1"/>
</dbReference>
<evidence type="ECO:0000313" key="1">
    <source>
        <dbReference type="EMBL" id="MFB9622260.1"/>
    </source>
</evidence>
<evidence type="ECO:0008006" key="3">
    <source>
        <dbReference type="Google" id="ProtNLM"/>
    </source>
</evidence>
<dbReference type="Gene3D" id="3.40.50.300">
    <property type="entry name" value="P-loop containing nucleotide triphosphate hydrolases"/>
    <property type="match status" value="1"/>
</dbReference>
<evidence type="ECO:0000313" key="2">
    <source>
        <dbReference type="Proteomes" id="UP001589532"/>
    </source>
</evidence>
<accession>A0ABV5RS53</accession>
<comment type="caution">
    <text evidence="1">The sequence shown here is derived from an EMBL/GenBank/DDBJ whole genome shotgun (WGS) entry which is preliminary data.</text>
</comment>
<sequence>MFSAPLEVMLERIATRETNPFGKTLDERERIIKDTAEVEPLLRASATMEIDTRQPLADTVRQLRDLIGQVKTGKSAACE</sequence>
<protein>
    <recommendedName>
        <fullName evidence="3">Shikimate kinase</fullName>
    </recommendedName>
</protein>
<dbReference type="InterPro" id="IPR027417">
    <property type="entry name" value="P-loop_NTPase"/>
</dbReference>
<name>A0ABV5RS53_9ACTN</name>
<gene>
    <name evidence="1" type="ORF">ACFFSA_04130</name>
</gene>
<organism evidence="1 2">
    <name type="scientific">Nonomuraea helvata</name>
    <dbReference type="NCBI Taxonomy" id="37484"/>
    <lineage>
        <taxon>Bacteria</taxon>
        <taxon>Bacillati</taxon>
        <taxon>Actinomycetota</taxon>
        <taxon>Actinomycetes</taxon>
        <taxon>Streptosporangiales</taxon>
        <taxon>Streptosporangiaceae</taxon>
        <taxon>Nonomuraea</taxon>
    </lineage>
</organism>
<dbReference type="SUPFAM" id="SSF52540">
    <property type="entry name" value="P-loop containing nucleoside triphosphate hydrolases"/>
    <property type="match status" value="1"/>
</dbReference>
<dbReference type="EMBL" id="JBHMBW010000003">
    <property type="protein sequence ID" value="MFB9622260.1"/>
    <property type="molecule type" value="Genomic_DNA"/>
</dbReference>
<reference evidence="1 2" key="1">
    <citation type="submission" date="2024-09" db="EMBL/GenBank/DDBJ databases">
        <authorList>
            <person name="Sun Q."/>
            <person name="Mori K."/>
        </authorList>
    </citation>
    <scope>NUCLEOTIDE SEQUENCE [LARGE SCALE GENOMIC DNA]</scope>
    <source>
        <strain evidence="1 2">JCM 3143</strain>
    </source>
</reference>
<dbReference type="Proteomes" id="UP001589532">
    <property type="component" value="Unassembled WGS sequence"/>
</dbReference>
<keyword evidence="2" id="KW-1185">Reference proteome</keyword>